<dbReference type="InterPro" id="IPR013216">
    <property type="entry name" value="Methyltransf_11"/>
</dbReference>
<dbReference type="InterPro" id="IPR000073">
    <property type="entry name" value="AB_hydrolase_1"/>
</dbReference>
<keyword evidence="13" id="KW-1185">Reference proteome</keyword>
<comment type="catalytic activity">
    <reaction evidence="1 9">
        <text>malonyl-[ACP] + S-adenosyl-L-methionine = malonyl-[ACP] methyl ester + S-adenosyl-L-homocysteine</text>
        <dbReference type="Rhea" id="RHEA:17105"/>
        <dbReference type="Rhea" id="RHEA-COMP:9623"/>
        <dbReference type="Rhea" id="RHEA-COMP:9954"/>
        <dbReference type="ChEBI" id="CHEBI:57856"/>
        <dbReference type="ChEBI" id="CHEBI:59789"/>
        <dbReference type="ChEBI" id="CHEBI:78449"/>
        <dbReference type="ChEBI" id="CHEBI:78845"/>
        <dbReference type="EC" id="2.1.1.197"/>
    </reaction>
</comment>
<evidence type="ECO:0000256" key="5">
    <source>
        <dbReference type="ARBA" id="ARBA00022679"/>
    </source>
</evidence>
<evidence type="ECO:0000256" key="1">
    <source>
        <dbReference type="ARBA" id="ARBA00000852"/>
    </source>
</evidence>
<dbReference type="SUPFAM" id="SSF53335">
    <property type="entry name" value="S-adenosyl-L-methionine-dependent methyltransferases"/>
    <property type="match status" value="1"/>
</dbReference>
<proteinExistence type="inferred from homology"/>
<dbReference type="RefSeq" id="WP_101519857.1">
    <property type="nucleotide sequence ID" value="NZ_PKLZ01000001.1"/>
</dbReference>
<dbReference type="OrthoDB" id="9760689at2"/>
<evidence type="ECO:0000313" key="13">
    <source>
        <dbReference type="Proteomes" id="UP000234845"/>
    </source>
</evidence>
<dbReference type="GO" id="GO:0009102">
    <property type="term" value="P:biotin biosynthetic process"/>
    <property type="evidence" value="ECO:0007669"/>
    <property type="project" value="UniProtKB-UniRule"/>
</dbReference>
<evidence type="ECO:0000313" key="12">
    <source>
        <dbReference type="EMBL" id="PLW84221.1"/>
    </source>
</evidence>
<dbReference type="InterPro" id="IPR029063">
    <property type="entry name" value="SAM-dependent_MTases_sf"/>
</dbReference>
<comment type="similarity">
    <text evidence="9">Belongs to the methyltransferase superfamily.</text>
</comment>
<evidence type="ECO:0000256" key="4">
    <source>
        <dbReference type="ARBA" id="ARBA00022603"/>
    </source>
</evidence>
<comment type="pathway">
    <text evidence="2 9">Cofactor biosynthesis; biotin biosynthesis.</text>
</comment>
<evidence type="ECO:0000259" key="10">
    <source>
        <dbReference type="Pfam" id="PF08241"/>
    </source>
</evidence>
<dbReference type="Pfam" id="PF12697">
    <property type="entry name" value="Abhydrolase_6"/>
    <property type="match status" value="1"/>
</dbReference>
<dbReference type="GO" id="GO:0032259">
    <property type="term" value="P:methylation"/>
    <property type="evidence" value="ECO:0007669"/>
    <property type="project" value="UniProtKB-KW"/>
</dbReference>
<dbReference type="GO" id="GO:0102130">
    <property type="term" value="F:malonyl-CoA methyltransferase activity"/>
    <property type="evidence" value="ECO:0007669"/>
    <property type="project" value="UniProtKB-EC"/>
</dbReference>
<dbReference type="NCBIfam" id="TIGR02072">
    <property type="entry name" value="BioC"/>
    <property type="match status" value="1"/>
</dbReference>
<evidence type="ECO:0000256" key="7">
    <source>
        <dbReference type="ARBA" id="ARBA00022756"/>
    </source>
</evidence>
<dbReference type="GO" id="GO:0010340">
    <property type="term" value="F:carboxyl-O-methyltransferase activity"/>
    <property type="evidence" value="ECO:0007669"/>
    <property type="project" value="UniProtKB-UniRule"/>
</dbReference>
<keyword evidence="4 9" id="KW-0489">Methyltransferase</keyword>
<evidence type="ECO:0000259" key="11">
    <source>
        <dbReference type="Pfam" id="PF12697"/>
    </source>
</evidence>
<feature type="domain" description="AB hydrolase-1" evidence="11">
    <location>
        <begin position="21"/>
        <end position="247"/>
    </location>
</feature>
<reference evidence="13" key="1">
    <citation type="submission" date="2017-11" db="EMBL/GenBank/DDBJ databases">
        <title>The draft genome sequence of Chromatocurvus sp. F02.</title>
        <authorList>
            <person name="Du Z.-J."/>
            <person name="Chang Y.-Q."/>
        </authorList>
    </citation>
    <scope>NUCLEOTIDE SEQUENCE [LARGE SCALE GENOMIC DNA]</scope>
    <source>
        <strain evidence="13">F02</strain>
    </source>
</reference>
<organism evidence="12 13">
    <name type="scientific">Kineobactrum sediminis</name>
    <dbReference type="NCBI Taxonomy" id="1905677"/>
    <lineage>
        <taxon>Bacteria</taxon>
        <taxon>Pseudomonadati</taxon>
        <taxon>Pseudomonadota</taxon>
        <taxon>Gammaproteobacteria</taxon>
        <taxon>Cellvibrionales</taxon>
        <taxon>Halieaceae</taxon>
        <taxon>Kineobactrum</taxon>
    </lineage>
</organism>
<sequence>MPEPAPRLEYLPATGSAHADLVLLHGWGGSADVWRPLLASLRSWANVSLIDWQPAQGPTETALAALIDEILRLAPERAVYVGWSLGGQLAATLGHAAPQRVAAVMTVASNPHFVVEQDWPGMPTAQFRAFETLATTAPAKALKKFDSLQALGAEDERSLSRELSRLGGHWTQPALCAGLTWLATVDTRPLLRRLAVPQLHLLAAADALLPEPLAPALESLLADIPTAAVRTLESGSHALPLTAVSAIARALSSLALPGTAGIAALPGPVAKRDIAASFSRSAAQYDSVAALQRDVGERLLTRLGRENIAPATVLDLGCGTGYFQPALQSRYPEARYLGMDLAAGMIDYARVHHPGPAVWAQGDAEALPLAAGSTGLVFSSLAFQWCYRPELLFAELARVLQPGAVCLFATLGPATLQELRRAWAAVDAGQHVNTFLPMAALQAAAEQTPGVGLQLHSEHIVMRYQKVGDLLGELKTLGAHNMNSARSGGLTGRSRLAAMIRAYEDCREDEGLPATYEVVFGRLEKP</sequence>
<dbReference type="PANTHER" id="PTHR13090:SF1">
    <property type="entry name" value="ARGININE-HYDROXYLASE NDUFAF5, MITOCHONDRIAL"/>
    <property type="match status" value="1"/>
</dbReference>
<dbReference type="InterPro" id="IPR011814">
    <property type="entry name" value="BioC"/>
</dbReference>
<comment type="function">
    <text evidence="8 9">Converts the free carboxyl group of a malonyl-thioester to its methyl ester by transfer of a methyl group from S-adenosyl-L-methionine (SAM). It allows to synthesize pimeloyl-ACP via the fatty acid synthetic pathway.</text>
</comment>
<dbReference type="GO" id="GO:0008757">
    <property type="term" value="F:S-adenosylmethionine-dependent methyltransferase activity"/>
    <property type="evidence" value="ECO:0007669"/>
    <property type="project" value="InterPro"/>
</dbReference>
<evidence type="ECO:0000256" key="2">
    <source>
        <dbReference type="ARBA" id="ARBA00004746"/>
    </source>
</evidence>
<keyword evidence="5 9" id="KW-0808">Transferase</keyword>
<dbReference type="InterPro" id="IPR029058">
    <property type="entry name" value="AB_hydrolase_fold"/>
</dbReference>
<keyword evidence="6 9" id="KW-0949">S-adenosyl-L-methionine</keyword>
<evidence type="ECO:0000256" key="8">
    <source>
        <dbReference type="ARBA" id="ARBA00025006"/>
    </source>
</evidence>
<feature type="domain" description="Methyltransferase type 11" evidence="10">
    <location>
        <begin position="314"/>
        <end position="408"/>
    </location>
</feature>
<gene>
    <name evidence="9 12" type="primary">bioC</name>
    <name evidence="12" type="ORF">CWI75_02440</name>
</gene>
<dbReference type="EMBL" id="PKLZ01000001">
    <property type="protein sequence ID" value="PLW84221.1"/>
    <property type="molecule type" value="Genomic_DNA"/>
</dbReference>
<dbReference type="Gene3D" id="3.40.50.1820">
    <property type="entry name" value="alpha/beta hydrolase"/>
    <property type="match status" value="1"/>
</dbReference>
<comment type="caution">
    <text evidence="12">The sequence shown here is derived from an EMBL/GenBank/DDBJ whole genome shotgun (WGS) entry which is preliminary data.</text>
</comment>
<protein>
    <recommendedName>
        <fullName evidence="3 9">Malonyl-[acyl-carrier protein] O-methyltransferase</fullName>
        <shortName evidence="9">Malonyl-ACP O-methyltransferase</shortName>
        <ecNumber evidence="3 9">2.1.1.197</ecNumber>
    </recommendedName>
    <alternativeName>
        <fullName evidence="9">Biotin synthesis protein BioC</fullName>
    </alternativeName>
</protein>
<evidence type="ECO:0000256" key="3">
    <source>
        <dbReference type="ARBA" id="ARBA00012327"/>
    </source>
</evidence>
<dbReference type="AlphaFoldDB" id="A0A2N5Y755"/>
<accession>A0A2N5Y755</accession>
<name>A0A2N5Y755_9GAMM</name>
<dbReference type="Gene3D" id="3.40.50.150">
    <property type="entry name" value="Vaccinia Virus protein VP39"/>
    <property type="match status" value="1"/>
</dbReference>
<keyword evidence="7 9" id="KW-0093">Biotin biosynthesis</keyword>
<dbReference type="EC" id="2.1.1.197" evidence="3 9"/>
<dbReference type="Pfam" id="PF08241">
    <property type="entry name" value="Methyltransf_11"/>
    <property type="match status" value="1"/>
</dbReference>
<dbReference type="CDD" id="cd02440">
    <property type="entry name" value="AdoMet_MTases"/>
    <property type="match status" value="1"/>
</dbReference>
<dbReference type="UniPathway" id="UPA00078"/>
<dbReference type="InterPro" id="IPR050602">
    <property type="entry name" value="Malonyl-ACP_OMT"/>
</dbReference>
<evidence type="ECO:0000256" key="6">
    <source>
        <dbReference type="ARBA" id="ARBA00022691"/>
    </source>
</evidence>
<dbReference type="HAMAP" id="MF_00835">
    <property type="entry name" value="BioC"/>
    <property type="match status" value="1"/>
</dbReference>
<dbReference type="PANTHER" id="PTHR13090">
    <property type="entry name" value="ARGININE-HYDROXYLASE NDUFAF5, MITOCHONDRIAL"/>
    <property type="match status" value="1"/>
</dbReference>
<evidence type="ECO:0000256" key="9">
    <source>
        <dbReference type="HAMAP-Rule" id="MF_00835"/>
    </source>
</evidence>
<dbReference type="SUPFAM" id="SSF53474">
    <property type="entry name" value="alpha/beta-Hydrolases"/>
    <property type="match status" value="1"/>
</dbReference>
<dbReference type="Proteomes" id="UP000234845">
    <property type="component" value="Unassembled WGS sequence"/>
</dbReference>